<dbReference type="PROSITE" id="PS01079">
    <property type="entry name" value="MOCF_BIOSYNTHESIS_2"/>
    <property type="match status" value="1"/>
</dbReference>
<evidence type="ECO:0000256" key="5">
    <source>
        <dbReference type="RuleBase" id="RU365090"/>
    </source>
</evidence>
<dbReference type="GO" id="GO:0061599">
    <property type="term" value="F:molybdopterin molybdotransferase activity"/>
    <property type="evidence" value="ECO:0007669"/>
    <property type="project" value="UniProtKB-UniRule"/>
</dbReference>
<comment type="catalytic activity">
    <reaction evidence="5">
        <text>molybdopterin + ATP + H(+) = adenylyl-molybdopterin + diphosphate</text>
        <dbReference type="Rhea" id="RHEA:31331"/>
        <dbReference type="ChEBI" id="CHEBI:15378"/>
        <dbReference type="ChEBI" id="CHEBI:30616"/>
        <dbReference type="ChEBI" id="CHEBI:33019"/>
        <dbReference type="ChEBI" id="CHEBI:58698"/>
        <dbReference type="ChEBI" id="CHEBI:62727"/>
    </reaction>
</comment>
<dbReference type="GO" id="GO:0007529">
    <property type="term" value="P:establishment of synaptic specificity at neuromuscular junction"/>
    <property type="evidence" value="ECO:0007669"/>
    <property type="project" value="TreeGrafter"/>
</dbReference>
<dbReference type="Pfam" id="PF03453">
    <property type="entry name" value="MoeA_N"/>
    <property type="match status" value="1"/>
</dbReference>
<dbReference type="InterPro" id="IPR008284">
    <property type="entry name" value="MoCF_biosynth_CS"/>
</dbReference>
<dbReference type="Gene3D" id="3.90.105.10">
    <property type="entry name" value="Molybdopterin biosynthesis moea protein, domain 2"/>
    <property type="match status" value="1"/>
</dbReference>
<dbReference type="InterPro" id="IPR036135">
    <property type="entry name" value="MoeA_linker/N_sf"/>
</dbReference>
<evidence type="ECO:0000256" key="3">
    <source>
        <dbReference type="ARBA" id="ARBA00008339"/>
    </source>
</evidence>
<sequence>VCGIRDKTLIINLPGSPKAAKECLSVIAPAIPHAVDLIRDNKERIKNTHGNMQNNIGAEISLPGRQDKILSCLSNVVERNRESPYPMISVKEALELICKHVEPLSIKSDEDLEKCHGKILDDDLHSKYDLPPFRASIKDGYAVLASDGKGRRKVLSGIKAGGSATAIKLEPGTCVRVNTGAPIPDDATAVIQVEDTKLVNTTSDNMEETEIEIITVVQSGQDIRPIGCDIKKGELILTSGTKLGAVELGLAAACGYKKVSVIDLPKIGVLSTGDELQCPGMVLMPGHIYDSNKITLLTMLQENGFDPLDMGIAVDDEDVMVHKIKHALKQVDVLITSGSVSMGDRDMLKPILQHYFNATIHFGRVNMKPGKPTTFATCSFQNKKKYILGLPGNPVSATVTMNLFALPLIKQLCKDFSTPIILKTKLVSSYNLDPRPEYARAILTWTNSDTLPLAHSTGNQISSRLLSCKSANALLMLPGRKAEKSTLQPGDIVEAMLLRFTQ</sequence>
<organism evidence="7 8">
    <name type="scientific">Eufriesea mexicana</name>
    <dbReference type="NCBI Taxonomy" id="516756"/>
    <lineage>
        <taxon>Eukaryota</taxon>
        <taxon>Metazoa</taxon>
        <taxon>Ecdysozoa</taxon>
        <taxon>Arthropoda</taxon>
        <taxon>Hexapoda</taxon>
        <taxon>Insecta</taxon>
        <taxon>Pterygota</taxon>
        <taxon>Neoptera</taxon>
        <taxon>Endopterygota</taxon>
        <taxon>Hymenoptera</taxon>
        <taxon>Apocrita</taxon>
        <taxon>Aculeata</taxon>
        <taxon>Apoidea</taxon>
        <taxon>Anthophila</taxon>
        <taxon>Apidae</taxon>
        <taxon>Eufriesea</taxon>
    </lineage>
</organism>
<dbReference type="CDD" id="cd00887">
    <property type="entry name" value="MoeA"/>
    <property type="match status" value="1"/>
</dbReference>
<evidence type="ECO:0000313" key="8">
    <source>
        <dbReference type="Proteomes" id="UP000250275"/>
    </source>
</evidence>
<dbReference type="Proteomes" id="UP000250275">
    <property type="component" value="Unassembled WGS sequence"/>
</dbReference>
<dbReference type="NCBIfam" id="TIGR00177">
    <property type="entry name" value="molyb_syn"/>
    <property type="match status" value="1"/>
</dbReference>
<evidence type="ECO:0000313" key="7">
    <source>
        <dbReference type="EMBL" id="OAD56600.1"/>
    </source>
</evidence>
<keyword evidence="5" id="KW-0500">Molybdenum</keyword>
<dbReference type="OrthoDB" id="4349954at2759"/>
<dbReference type="SUPFAM" id="SSF63882">
    <property type="entry name" value="MoeA N-terminal region -like"/>
    <property type="match status" value="1"/>
</dbReference>
<comment type="pathway">
    <text evidence="1 5">Cofactor biosynthesis; molybdopterin biosynthesis.</text>
</comment>
<evidence type="ECO:0000256" key="4">
    <source>
        <dbReference type="ARBA" id="ARBA00023150"/>
    </source>
</evidence>
<keyword evidence="5" id="KW-0808">Transferase</keyword>
<feature type="domain" description="MoaB/Mog" evidence="6">
    <location>
        <begin position="268"/>
        <end position="411"/>
    </location>
</feature>
<dbReference type="Gene3D" id="2.170.190.11">
    <property type="entry name" value="Molybdopterin biosynthesis moea protein, domain 3"/>
    <property type="match status" value="1"/>
</dbReference>
<comment type="catalytic activity">
    <reaction evidence="5">
        <text>adenylyl-molybdopterin + molybdate = Mo-molybdopterin + AMP + H(+)</text>
        <dbReference type="Rhea" id="RHEA:35047"/>
        <dbReference type="ChEBI" id="CHEBI:15378"/>
        <dbReference type="ChEBI" id="CHEBI:36264"/>
        <dbReference type="ChEBI" id="CHEBI:62727"/>
        <dbReference type="ChEBI" id="CHEBI:71302"/>
        <dbReference type="ChEBI" id="CHEBI:456215"/>
    </reaction>
</comment>
<feature type="non-terminal residue" evidence="7">
    <location>
        <position position="502"/>
    </location>
</feature>
<protein>
    <submittedName>
        <fullName evidence="7">Gephyrin</fullName>
    </submittedName>
</protein>
<dbReference type="FunFam" id="2.170.190.11:FF:000001">
    <property type="entry name" value="Molybdopterin molybdenumtransferase"/>
    <property type="match status" value="1"/>
</dbReference>
<dbReference type="PANTHER" id="PTHR10192:SF5">
    <property type="entry name" value="GEPHYRIN"/>
    <property type="match status" value="1"/>
</dbReference>
<dbReference type="PANTHER" id="PTHR10192">
    <property type="entry name" value="MOLYBDOPTERIN BIOSYNTHESIS PROTEIN"/>
    <property type="match status" value="1"/>
</dbReference>
<dbReference type="InterPro" id="IPR005111">
    <property type="entry name" value="MoeA_C_domain_IV"/>
</dbReference>
<dbReference type="SMART" id="SM00852">
    <property type="entry name" value="MoCF_biosynth"/>
    <property type="match status" value="1"/>
</dbReference>
<comment type="cofactor">
    <cofactor evidence="5">
        <name>Mg(2+)</name>
        <dbReference type="ChEBI" id="CHEBI:18420"/>
    </cofactor>
</comment>
<dbReference type="GO" id="GO:0006777">
    <property type="term" value="P:Mo-molybdopterin cofactor biosynthetic process"/>
    <property type="evidence" value="ECO:0007669"/>
    <property type="project" value="UniProtKB-UniRule"/>
</dbReference>
<dbReference type="GO" id="GO:0072579">
    <property type="term" value="P:glycine receptor clustering"/>
    <property type="evidence" value="ECO:0007669"/>
    <property type="project" value="TreeGrafter"/>
</dbReference>
<keyword evidence="5" id="KW-0460">Magnesium</keyword>
<dbReference type="GO" id="GO:0097112">
    <property type="term" value="P:gamma-aminobutyric acid receptor clustering"/>
    <property type="evidence" value="ECO:0007669"/>
    <property type="project" value="TreeGrafter"/>
</dbReference>
<dbReference type="FunFam" id="3.40.980.10:FF:000001">
    <property type="entry name" value="Molybdopterin molybdenumtransferase"/>
    <property type="match status" value="1"/>
</dbReference>
<dbReference type="Pfam" id="PF03454">
    <property type="entry name" value="MoeA_C"/>
    <property type="match status" value="1"/>
</dbReference>
<keyword evidence="8" id="KW-1185">Reference proteome</keyword>
<dbReference type="GO" id="GO:0046872">
    <property type="term" value="F:metal ion binding"/>
    <property type="evidence" value="ECO:0007669"/>
    <property type="project" value="UniProtKB-UniRule"/>
</dbReference>
<comment type="function">
    <text evidence="5">Catalyzes two steps in the biosynthesis of the molybdenum cofactor. In the first step, molybdopterin is adenylated. Subsequently, molybdate is inserted into adenylated molybdopterin and AMP is released.</text>
</comment>
<comment type="similarity">
    <text evidence="5">Belongs to the MoeA family.</text>
</comment>
<dbReference type="GO" id="GO:0098970">
    <property type="term" value="P:postsynaptic neurotransmitter receptor diffusion trapping"/>
    <property type="evidence" value="ECO:0007669"/>
    <property type="project" value="TreeGrafter"/>
</dbReference>
<dbReference type="GO" id="GO:0030425">
    <property type="term" value="C:dendrite"/>
    <property type="evidence" value="ECO:0007669"/>
    <property type="project" value="TreeGrafter"/>
</dbReference>
<proteinExistence type="inferred from homology"/>
<keyword evidence="4 5" id="KW-0501">Molybdenum cofactor biosynthesis</keyword>
<dbReference type="InterPro" id="IPR036688">
    <property type="entry name" value="MoeA_C_domain_IV_sf"/>
</dbReference>
<gene>
    <name evidence="7" type="ORF">WN48_03285</name>
</gene>
<dbReference type="SUPFAM" id="SSF63867">
    <property type="entry name" value="MoeA C-terminal domain-like"/>
    <property type="match status" value="1"/>
</dbReference>
<dbReference type="InterPro" id="IPR005110">
    <property type="entry name" value="MoeA_linker/N"/>
</dbReference>
<comment type="similarity">
    <text evidence="2">In the N-terminal section; belongs to the MoaB/Mog family.</text>
</comment>
<keyword evidence="5" id="KW-0479">Metal-binding</keyword>
<dbReference type="Gene3D" id="3.40.980.10">
    <property type="entry name" value="MoaB/Mog-like domain"/>
    <property type="match status" value="2"/>
</dbReference>
<dbReference type="GO" id="GO:0061598">
    <property type="term" value="F:molybdopterin adenylyltransferase activity"/>
    <property type="evidence" value="ECO:0007669"/>
    <property type="project" value="UniProtKB-UniRule"/>
</dbReference>
<dbReference type="InterPro" id="IPR001453">
    <property type="entry name" value="MoaB/Mog_dom"/>
</dbReference>
<dbReference type="InterPro" id="IPR036425">
    <property type="entry name" value="MoaB/Mog-like_dom_sf"/>
</dbReference>
<dbReference type="GO" id="GO:0005829">
    <property type="term" value="C:cytosol"/>
    <property type="evidence" value="ECO:0007669"/>
    <property type="project" value="TreeGrafter"/>
</dbReference>
<comment type="similarity">
    <text evidence="3">In the C-terminal section; belongs to the MoeA family.</text>
</comment>
<feature type="non-terminal residue" evidence="7">
    <location>
        <position position="1"/>
    </location>
</feature>
<accession>A0A310SNI4</accession>
<dbReference type="Gene3D" id="2.40.340.10">
    <property type="entry name" value="MoeA, C-terminal, domain IV"/>
    <property type="match status" value="1"/>
</dbReference>
<dbReference type="AlphaFoldDB" id="A0A310SNI4"/>
<dbReference type="GO" id="GO:0099634">
    <property type="term" value="C:postsynaptic specialization membrane"/>
    <property type="evidence" value="ECO:0007669"/>
    <property type="project" value="GOC"/>
</dbReference>
<dbReference type="InterPro" id="IPR038987">
    <property type="entry name" value="MoeA-like"/>
</dbReference>
<dbReference type="SUPFAM" id="SSF53218">
    <property type="entry name" value="Molybdenum cofactor biosynthesis proteins"/>
    <property type="match status" value="2"/>
</dbReference>
<evidence type="ECO:0000256" key="2">
    <source>
        <dbReference type="ARBA" id="ARBA00007589"/>
    </source>
</evidence>
<dbReference type="NCBIfam" id="NF045515">
    <property type="entry name" value="Glp_gephyrin"/>
    <property type="match status" value="1"/>
</dbReference>
<name>A0A310SNI4_9HYME</name>
<evidence type="ECO:0000256" key="1">
    <source>
        <dbReference type="ARBA" id="ARBA00005046"/>
    </source>
</evidence>
<reference evidence="7 8" key="1">
    <citation type="submission" date="2015-07" db="EMBL/GenBank/DDBJ databases">
        <title>The genome of Eufriesea mexicana.</title>
        <authorList>
            <person name="Pan H."/>
            <person name="Kapheim K."/>
        </authorList>
    </citation>
    <scope>NUCLEOTIDE SEQUENCE [LARGE SCALE GENOMIC DNA]</scope>
    <source>
        <strain evidence="7">0111107269</strain>
        <tissue evidence="7">Whole body</tissue>
    </source>
</reference>
<dbReference type="UniPathway" id="UPA00344"/>
<dbReference type="GO" id="GO:0005524">
    <property type="term" value="F:ATP binding"/>
    <property type="evidence" value="ECO:0007669"/>
    <property type="project" value="UniProtKB-UniRule"/>
</dbReference>
<evidence type="ECO:0000259" key="6">
    <source>
        <dbReference type="SMART" id="SM00852"/>
    </source>
</evidence>
<dbReference type="Pfam" id="PF00994">
    <property type="entry name" value="MoCF_biosynth"/>
    <property type="match status" value="1"/>
</dbReference>
<dbReference type="EMBL" id="KQ761843">
    <property type="protein sequence ID" value="OAD56600.1"/>
    <property type="molecule type" value="Genomic_DNA"/>
</dbReference>